<reference evidence="2" key="1">
    <citation type="submission" date="2023-11" db="EMBL/GenBank/DDBJ databases">
        <title>Scrofimicrobium hongkongense sp. nov., isolated from a patient with peritonitis.</title>
        <authorList>
            <person name="Lao H.Y."/>
            <person name="Wong A.Y.P."/>
            <person name="Ng T.L."/>
            <person name="Wong R.Y.L."/>
            <person name="Yau M.C.Y."/>
            <person name="Lam J.Y.W."/>
            <person name="Siu G.K.H."/>
        </authorList>
    </citation>
    <scope>NUCLEOTIDE SEQUENCE</scope>
    <source>
        <strain evidence="2">R131</strain>
    </source>
</reference>
<dbReference type="InterPro" id="IPR000600">
    <property type="entry name" value="ROK"/>
</dbReference>
<evidence type="ECO:0000256" key="1">
    <source>
        <dbReference type="ARBA" id="ARBA00006479"/>
    </source>
</evidence>
<dbReference type="EMBL" id="CP138335">
    <property type="protein sequence ID" value="XBW07980.1"/>
    <property type="molecule type" value="Genomic_DNA"/>
</dbReference>
<dbReference type="PANTHER" id="PTHR18964">
    <property type="entry name" value="ROK (REPRESSOR, ORF, KINASE) FAMILY"/>
    <property type="match status" value="1"/>
</dbReference>
<proteinExistence type="inferred from homology"/>
<dbReference type="SUPFAM" id="SSF53067">
    <property type="entry name" value="Actin-like ATPase domain"/>
    <property type="match status" value="1"/>
</dbReference>
<dbReference type="KEGG" id="sapp:SAC06_10120"/>
<dbReference type="PANTHER" id="PTHR18964:SF149">
    <property type="entry name" value="BIFUNCTIONAL UDP-N-ACETYLGLUCOSAMINE 2-EPIMERASE_N-ACETYLMANNOSAMINE KINASE"/>
    <property type="match status" value="1"/>
</dbReference>
<dbReference type="Gene3D" id="3.30.420.40">
    <property type="match status" value="2"/>
</dbReference>
<gene>
    <name evidence="2" type="ORF">SAC06_10120</name>
</gene>
<name>A0AAU7V7C0_9ACTO</name>
<sequence>MTAHFLGIDVGGTTIKTISVSADGKVLGTYREATSDRVEDQIKKIGLKQCQLDPEIVGIGLLAPGLVDTSRGQLVYSANLGLRNLDWKAHLEESTGVPVRLDHDGRAAGLAEGILGAARGADSFVVIPIGTGISASITLEGKAWPGHTFGSGELGHTPIFPGGDPCSCGQNGCLEVYASAEGIRRQYRRRSGREATADQIEELLDTDLIAREVWDQATYALALACTHLTLIVDPQRIIFAGGLSRAGDRLLVPVQEQLTGLLKWRQPPELALSTLDARAGQWGAAILGAQAAGSTCYQNWQLNS</sequence>
<dbReference type="RefSeq" id="WP_350258180.1">
    <property type="nucleotide sequence ID" value="NZ_CP138335.1"/>
</dbReference>
<dbReference type="Pfam" id="PF00480">
    <property type="entry name" value="ROK"/>
    <property type="match status" value="1"/>
</dbReference>
<protein>
    <submittedName>
        <fullName evidence="2">ROK family protein</fullName>
    </submittedName>
</protein>
<accession>A0AAU7V7C0</accession>
<comment type="similarity">
    <text evidence="1">Belongs to the ROK (NagC/XylR) family.</text>
</comment>
<organism evidence="2">
    <name type="scientific">Scrofimicrobium appendicitidis</name>
    <dbReference type="NCBI Taxonomy" id="3079930"/>
    <lineage>
        <taxon>Bacteria</taxon>
        <taxon>Bacillati</taxon>
        <taxon>Actinomycetota</taxon>
        <taxon>Actinomycetes</taxon>
        <taxon>Actinomycetales</taxon>
        <taxon>Actinomycetaceae</taxon>
        <taxon>Scrofimicrobium</taxon>
    </lineage>
</organism>
<dbReference type="AlphaFoldDB" id="A0AAU7V7C0"/>
<evidence type="ECO:0000313" key="2">
    <source>
        <dbReference type="EMBL" id="XBW07980.1"/>
    </source>
</evidence>
<dbReference type="InterPro" id="IPR043129">
    <property type="entry name" value="ATPase_NBD"/>
</dbReference>